<reference evidence="1 2" key="1">
    <citation type="submission" date="2020-04" db="EMBL/GenBank/DDBJ databases">
        <title>Genome sequencing of novel species.</title>
        <authorList>
            <person name="Heo J."/>
            <person name="Kim S.-J."/>
            <person name="Kim J.-S."/>
            <person name="Hong S.-B."/>
            <person name="Kwon S.-W."/>
        </authorList>
    </citation>
    <scope>NUCLEOTIDE SEQUENCE [LARGE SCALE GENOMIC DNA]</scope>
    <source>
        <strain evidence="1 2">MFER-1</strain>
    </source>
</reference>
<dbReference type="KEGG" id="cheb:HH215_20135"/>
<dbReference type="Proteomes" id="UP000502248">
    <property type="component" value="Chromosome"/>
</dbReference>
<protein>
    <recommendedName>
        <fullName evidence="3">Glycosyl transferase family 1</fullName>
    </recommendedName>
</protein>
<keyword evidence="2" id="KW-1185">Reference proteome</keyword>
<dbReference type="AlphaFoldDB" id="A0A7Z2VLP1"/>
<organism evidence="1 2">
    <name type="scientific">Cohnella herbarum</name>
    <dbReference type="NCBI Taxonomy" id="2728023"/>
    <lineage>
        <taxon>Bacteria</taxon>
        <taxon>Bacillati</taxon>
        <taxon>Bacillota</taxon>
        <taxon>Bacilli</taxon>
        <taxon>Bacillales</taxon>
        <taxon>Paenibacillaceae</taxon>
        <taxon>Cohnella</taxon>
    </lineage>
</organism>
<evidence type="ECO:0000313" key="1">
    <source>
        <dbReference type="EMBL" id="QJD85255.1"/>
    </source>
</evidence>
<evidence type="ECO:0008006" key="3">
    <source>
        <dbReference type="Google" id="ProtNLM"/>
    </source>
</evidence>
<proteinExistence type="predicted"/>
<sequence>MNILLLCNYDPYNAAMVSDHINAFYNFSKHNIFVYTQLVRNGGNLDGELELGQFDAVIVHYSIFLSVDAYASQKTRYQLKKYKGIKAVFIQDEYRSIQRTIDSLNQIEADILFTCVPEKHIEDVYPTSLLPKLKKIQVLTGYINEDLLIYPPRRLSKRKFDISYRGRKYPAWHGRLGREKWIIGERFNEEAKKLGLRTNISSDENDRLYGSQWIELIRNSKAVLGVESGASIFDFTGEVSARVETYSSLIKKAPKKNEEHHYEQLKKKFFEDIEDIYDLSQISPRVLEAITLRTACVLYKGDYSGLLIPWRHYIPLEKDHSNMGQVIAYLKDDERLAEIIANAYAEVALNPNNSYKSFIKNFDEIIEDNFLQIEEIFDRNYLESKANKGFTEVSAALHMHRTSEPDPKEFNKKYPFFYVKNPHAFLISKRYSLIRILWSKLPYKIKMRLKKVVFK</sequence>
<name>A0A7Z2VLP1_9BACL</name>
<accession>A0A7Z2VLP1</accession>
<dbReference type="EMBL" id="CP051680">
    <property type="protein sequence ID" value="QJD85255.1"/>
    <property type="molecule type" value="Genomic_DNA"/>
</dbReference>
<gene>
    <name evidence="1" type="ORF">HH215_20135</name>
</gene>
<dbReference type="RefSeq" id="WP_169281520.1">
    <property type="nucleotide sequence ID" value="NZ_CP051680.1"/>
</dbReference>
<evidence type="ECO:0000313" key="2">
    <source>
        <dbReference type="Proteomes" id="UP000502248"/>
    </source>
</evidence>